<dbReference type="AlphaFoldDB" id="A0AAE0B3A0"/>
<evidence type="ECO:0000313" key="2">
    <source>
        <dbReference type="Proteomes" id="UP001281410"/>
    </source>
</evidence>
<reference evidence="1" key="1">
    <citation type="journal article" date="2023" name="Plant J.">
        <title>Genome sequences and population genomics provide insights into the demographic history, inbreeding, and mutation load of two 'living fossil' tree species of Dipteronia.</title>
        <authorList>
            <person name="Feng Y."/>
            <person name="Comes H.P."/>
            <person name="Chen J."/>
            <person name="Zhu S."/>
            <person name="Lu R."/>
            <person name="Zhang X."/>
            <person name="Li P."/>
            <person name="Qiu J."/>
            <person name="Olsen K.M."/>
            <person name="Qiu Y."/>
        </authorList>
    </citation>
    <scope>NUCLEOTIDE SEQUENCE</scope>
    <source>
        <strain evidence="1">NBL</strain>
    </source>
</reference>
<name>A0AAE0B3A0_9ROSI</name>
<comment type="caution">
    <text evidence="1">The sequence shown here is derived from an EMBL/GenBank/DDBJ whole genome shotgun (WGS) entry which is preliminary data.</text>
</comment>
<dbReference type="PANTHER" id="PTHR34396">
    <property type="entry name" value="OS03G0264950 PROTEIN-RELATED"/>
    <property type="match status" value="1"/>
</dbReference>
<evidence type="ECO:0000313" key="1">
    <source>
        <dbReference type="EMBL" id="KAK3229183.1"/>
    </source>
</evidence>
<protein>
    <recommendedName>
        <fullName evidence="3">BED-type domain-containing protein</fullName>
    </recommendedName>
</protein>
<dbReference type="GO" id="GO:1990837">
    <property type="term" value="F:sequence-specific double-stranded DNA binding"/>
    <property type="evidence" value="ECO:0007669"/>
    <property type="project" value="TreeGrafter"/>
</dbReference>
<dbReference type="GO" id="GO:0005634">
    <property type="term" value="C:nucleus"/>
    <property type="evidence" value="ECO:0007669"/>
    <property type="project" value="TreeGrafter"/>
</dbReference>
<organism evidence="1 2">
    <name type="scientific">Dipteronia sinensis</name>
    <dbReference type="NCBI Taxonomy" id="43782"/>
    <lineage>
        <taxon>Eukaryota</taxon>
        <taxon>Viridiplantae</taxon>
        <taxon>Streptophyta</taxon>
        <taxon>Embryophyta</taxon>
        <taxon>Tracheophyta</taxon>
        <taxon>Spermatophyta</taxon>
        <taxon>Magnoliopsida</taxon>
        <taxon>eudicotyledons</taxon>
        <taxon>Gunneridae</taxon>
        <taxon>Pentapetalae</taxon>
        <taxon>rosids</taxon>
        <taxon>malvids</taxon>
        <taxon>Sapindales</taxon>
        <taxon>Sapindaceae</taxon>
        <taxon>Hippocastanoideae</taxon>
        <taxon>Acereae</taxon>
        <taxon>Dipteronia</taxon>
    </lineage>
</organism>
<evidence type="ECO:0008006" key="3">
    <source>
        <dbReference type="Google" id="ProtNLM"/>
    </source>
</evidence>
<proteinExistence type="predicted"/>
<dbReference type="InterPro" id="IPR053031">
    <property type="entry name" value="Cuticle_assoc_protein"/>
</dbReference>
<sequence length="186" mass="21230">MTNELIFVFWEMDPNHPSFPDGLNMLTNDLDFSRHTETQAEPSGSAVTPTSRPKRFTSNVCQCFGIVQMTLPDGTIGPRTKCKFCIKDYCSSRQGTGHLRRHMEKCMPAHGDVDTTTHAQLQRHPDGSVTTWIYDPERARNSLARYIVQTDQPINFGDNIFFFRNLSMMHSTPNFKLFLEPPLGMI</sequence>
<dbReference type="GO" id="GO:0006357">
    <property type="term" value="P:regulation of transcription by RNA polymerase II"/>
    <property type="evidence" value="ECO:0007669"/>
    <property type="project" value="TreeGrafter"/>
</dbReference>
<dbReference type="PANTHER" id="PTHR34396:SF30">
    <property type="entry name" value="OS10G0378900 PROTEIN"/>
    <property type="match status" value="1"/>
</dbReference>
<dbReference type="SMART" id="SM00614">
    <property type="entry name" value="ZnF_BED"/>
    <property type="match status" value="1"/>
</dbReference>
<dbReference type="EMBL" id="JANJYJ010000001">
    <property type="protein sequence ID" value="KAK3229183.1"/>
    <property type="molecule type" value="Genomic_DNA"/>
</dbReference>
<gene>
    <name evidence="1" type="ORF">Dsin_001064</name>
</gene>
<keyword evidence="2" id="KW-1185">Reference proteome</keyword>
<dbReference type="Proteomes" id="UP001281410">
    <property type="component" value="Unassembled WGS sequence"/>
</dbReference>
<accession>A0AAE0B3A0</accession>